<dbReference type="GO" id="GO:0004674">
    <property type="term" value="F:protein serine/threonine kinase activity"/>
    <property type="evidence" value="ECO:0007669"/>
    <property type="project" value="UniProtKB-KW"/>
</dbReference>
<evidence type="ECO:0000313" key="2">
    <source>
        <dbReference type="EMBL" id="KAE8320912.1"/>
    </source>
</evidence>
<dbReference type="InterPro" id="IPR011009">
    <property type="entry name" value="Kinase-like_dom_sf"/>
</dbReference>
<keyword evidence="2" id="KW-0723">Serine/threonine-protein kinase</keyword>
<dbReference type="GO" id="GO:0005739">
    <property type="term" value="C:mitochondrion"/>
    <property type="evidence" value="ECO:0007669"/>
    <property type="project" value="UniProtKB-SubCell"/>
</dbReference>
<proteinExistence type="predicted"/>
<name>A0A5N6WJS0_9EURO</name>
<organism evidence="2 3">
    <name type="scientific">Aspergillus sergii</name>
    <dbReference type="NCBI Taxonomy" id="1034303"/>
    <lineage>
        <taxon>Eukaryota</taxon>
        <taxon>Fungi</taxon>
        <taxon>Dikarya</taxon>
        <taxon>Ascomycota</taxon>
        <taxon>Pezizomycotina</taxon>
        <taxon>Eurotiomycetes</taxon>
        <taxon>Eurotiomycetidae</taxon>
        <taxon>Eurotiales</taxon>
        <taxon>Aspergillaceae</taxon>
        <taxon>Aspergillus</taxon>
        <taxon>Aspergillus subgen. Circumdati</taxon>
    </lineage>
</organism>
<accession>A0A5N6WJS0</accession>
<keyword evidence="2" id="KW-0808">Transferase</keyword>
<dbReference type="SUPFAM" id="SSF56112">
    <property type="entry name" value="Protein kinase-like (PK-like)"/>
    <property type="match status" value="1"/>
</dbReference>
<dbReference type="PANTHER" id="PTHR36091">
    <property type="entry name" value="ALTERED INHERITANCE OF MITOCHONDRIA PROTEIN 9, MITOCHONDRIAL"/>
    <property type="match status" value="1"/>
</dbReference>
<keyword evidence="3" id="KW-1185">Reference proteome</keyword>
<evidence type="ECO:0000313" key="3">
    <source>
        <dbReference type="Proteomes" id="UP000325945"/>
    </source>
</evidence>
<evidence type="ECO:0000256" key="1">
    <source>
        <dbReference type="SAM" id="MobiDB-lite"/>
    </source>
</evidence>
<gene>
    <name evidence="2" type="ORF">BDV39DRAFT_198064</name>
</gene>
<dbReference type="Proteomes" id="UP000325945">
    <property type="component" value="Unassembled WGS sequence"/>
</dbReference>
<sequence length="465" mass="52948">MYQGSSRPKTICTDSTPGKILFSYSCGRFLYNEESRLRERYVKFDITSLKKAVSDHVGHGHVQKLEKLSEGGFNPVPPATMQDGFGAFEVATLSFLRAKGIPVPEVYGWSSTTNNPVGVEYIVMEYAPGIWADWHWFTTTKHQKHALVTGIVDIEKTLFNLPFASIDSIYFKKDIPSELQGQLYVTRTPYERGASETYCIGPIAIASFGADPRRYLSATASKEVEWTKWFGKSLECDFPHNIVFPGTKSHEDYIVLPKKYLSIAPYLLPKEHGDTLNRPTIRHPSILHTVITPLSLAAGYPRLFENPDPEPPQGLNPSRYPEGNDAMSPEEKAQVDELIRRRSLFYLYRWSGNLMTLRGALIRMRDLWPYVPGKDENLECPISFSEEVGYQTENEPMWYNLNMLVSHWRGELGGLTEEGWVSSDKYYCAVGRNESLRKEFAEGGSADELEKIRRGWPFQGHEEIF</sequence>
<dbReference type="InterPro" id="IPR051035">
    <property type="entry name" value="Mito_inheritance_9"/>
</dbReference>
<dbReference type="PANTHER" id="PTHR36091:SF2">
    <property type="entry name" value="AMINOGLYCOSIDE PHOSPHOTRANSFERASE DOMAIN-CONTAINING PROTEIN"/>
    <property type="match status" value="1"/>
</dbReference>
<feature type="region of interest" description="Disordered" evidence="1">
    <location>
        <begin position="303"/>
        <end position="329"/>
    </location>
</feature>
<dbReference type="AlphaFoldDB" id="A0A5N6WJS0"/>
<reference evidence="3" key="1">
    <citation type="submission" date="2019-04" db="EMBL/GenBank/DDBJ databases">
        <title>Friends and foes A comparative genomics studyof 23 Aspergillus species from section Flavi.</title>
        <authorList>
            <consortium name="DOE Joint Genome Institute"/>
            <person name="Kjaerbolling I."/>
            <person name="Vesth T."/>
            <person name="Frisvad J.C."/>
            <person name="Nybo J.L."/>
            <person name="Theobald S."/>
            <person name="Kildgaard S."/>
            <person name="Isbrandt T."/>
            <person name="Kuo A."/>
            <person name="Sato A."/>
            <person name="Lyhne E.K."/>
            <person name="Kogle M.E."/>
            <person name="Wiebenga A."/>
            <person name="Kun R.S."/>
            <person name="Lubbers R.J."/>
            <person name="Makela M.R."/>
            <person name="Barry K."/>
            <person name="Chovatia M."/>
            <person name="Clum A."/>
            <person name="Daum C."/>
            <person name="Haridas S."/>
            <person name="He G."/>
            <person name="LaButti K."/>
            <person name="Lipzen A."/>
            <person name="Mondo S."/>
            <person name="Riley R."/>
            <person name="Salamov A."/>
            <person name="Simmons B.A."/>
            <person name="Magnuson J.K."/>
            <person name="Henrissat B."/>
            <person name="Mortensen U.H."/>
            <person name="Larsen T.O."/>
            <person name="Devries R.P."/>
            <person name="Grigoriev I.V."/>
            <person name="Machida M."/>
            <person name="Baker S.E."/>
            <person name="Andersen M.R."/>
        </authorList>
    </citation>
    <scope>NUCLEOTIDE SEQUENCE [LARGE SCALE GENOMIC DNA]</scope>
    <source>
        <strain evidence="3">CBS 130017</strain>
    </source>
</reference>
<keyword evidence="2" id="KW-0418">Kinase</keyword>
<protein>
    <submittedName>
        <fullName evidence="2">Serine/threonine protein kinase</fullName>
    </submittedName>
</protein>
<dbReference type="EMBL" id="ML741891">
    <property type="protein sequence ID" value="KAE8320912.1"/>
    <property type="molecule type" value="Genomic_DNA"/>
</dbReference>